<proteinExistence type="predicted"/>
<keyword evidence="6" id="KW-0482">Metalloprotease</keyword>
<dbReference type="GO" id="GO:0016020">
    <property type="term" value="C:membrane"/>
    <property type="evidence" value="ECO:0007669"/>
    <property type="project" value="TreeGrafter"/>
</dbReference>
<evidence type="ECO:0000256" key="3">
    <source>
        <dbReference type="ARBA" id="ARBA00022723"/>
    </source>
</evidence>
<protein>
    <recommendedName>
        <fullName evidence="7">Peptidase M48 domain-containing protein</fullName>
    </recommendedName>
</protein>
<dbReference type="InterPro" id="IPR051156">
    <property type="entry name" value="Mito/Outer_Membr_Metalloprot"/>
</dbReference>
<dbReference type="Pfam" id="PF01435">
    <property type="entry name" value="Peptidase_M48"/>
    <property type="match status" value="1"/>
</dbReference>
<dbReference type="AlphaFoldDB" id="A0A9W6JU88"/>
<dbReference type="InterPro" id="IPR001915">
    <property type="entry name" value="Peptidase_M48"/>
</dbReference>
<dbReference type="Gene3D" id="1.25.40.10">
    <property type="entry name" value="Tetratricopeptide repeat domain"/>
    <property type="match status" value="1"/>
</dbReference>
<keyword evidence="4" id="KW-0378">Hydrolase</keyword>
<dbReference type="Proteomes" id="UP001143330">
    <property type="component" value="Unassembled WGS sequence"/>
</dbReference>
<evidence type="ECO:0000313" key="9">
    <source>
        <dbReference type="Proteomes" id="UP001143330"/>
    </source>
</evidence>
<organism evidence="8 9">
    <name type="scientific">Ancylobacter defluvii</name>
    <dbReference type="NCBI Taxonomy" id="1282440"/>
    <lineage>
        <taxon>Bacteria</taxon>
        <taxon>Pseudomonadati</taxon>
        <taxon>Pseudomonadota</taxon>
        <taxon>Alphaproteobacteria</taxon>
        <taxon>Hyphomicrobiales</taxon>
        <taxon>Xanthobacteraceae</taxon>
        <taxon>Ancylobacter</taxon>
    </lineage>
</organism>
<comment type="caution">
    <text evidence="8">The sequence shown here is derived from an EMBL/GenBank/DDBJ whole genome shotgun (WGS) entry which is preliminary data.</text>
</comment>
<keyword evidence="9" id="KW-1185">Reference proteome</keyword>
<evidence type="ECO:0000256" key="5">
    <source>
        <dbReference type="ARBA" id="ARBA00022833"/>
    </source>
</evidence>
<evidence type="ECO:0000313" key="8">
    <source>
        <dbReference type="EMBL" id="GLK82638.1"/>
    </source>
</evidence>
<gene>
    <name evidence="8" type="ORF">GCM10017653_07070</name>
</gene>
<dbReference type="EMBL" id="BSFM01000003">
    <property type="protein sequence ID" value="GLK82638.1"/>
    <property type="molecule type" value="Genomic_DNA"/>
</dbReference>
<comment type="cofactor">
    <cofactor evidence="1">
        <name>Zn(2+)</name>
        <dbReference type="ChEBI" id="CHEBI:29105"/>
    </cofactor>
</comment>
<evidence type="ECO:0000259" key="7">
    <source>
        <dbReference type="Pfam" id="PF01435"/>
    </source>
</evidence>
<evidence type="ECO:0000256" key="6">
    <source>
        <dbReference type="ARBA" id="ARBA00023049"/>
    </source>
</evidence>
<keyword evidence="5" id="KW-0862">Zinc</keyword>
<dbReference type="GO" id="GO:0004222">
    <property type="term" value="F:metalloendopeptidase activity"/>
    <property type="evidence" value="ECO:0007669"/>
    <property type="project" value="InterPro"/>
</dbReference>
<sequence length="495" mass="53412">MLLTSLDNPPLRRSVTKHGFAKVGRRLAPAAGTLALALALAIPPALAPIAFSPAALAQQNAPRRSPTTIRDTEIENLLRDYMRPIWRAAGLTQQNLRVVIISDPSFNAFVMDGKRIFVNTGALASSETPNEIIGVLAHETGHIAGGHLARMRLELENAQTMAIIGTLLAAGGVAAGAASGGNMGGAAAALAGPQEIARRSVLAYARAQEQAADRSAVTYLNATKQSPVGMVRTFERMQNDQMFISQRVDPYVLSHPMARERVAALEDLVAKSPYKNVKDSPELQARHDMMRAKLVGFSQPPDAVARRYPPSNTSRPARYARAISAYRYGAVPDAIRQIDALIAEQPNNPYFYELKGQALLEASRAREAIPPLRRAVQLSNGAPLIRTLLGQALVAANDKASLDEAVRELTFGVQREPDSAAGWRFLAQAYGQKGDLPNADLASAQSTLLTGDIRLARELAARARQAFPYGSPGWLKADDIVNLKPPPKQIRRQTP</sequence>
<accession>A0A9W6JU88</accession>
<dbReference type="PANTHER" id="PTHR22726">
    <property type="entry name" value="METALLOENDOPEPTIDASE OMA1"/>
    <property type="match status" value="1"/>
</dbReference>
<reference evidence="8" key="1">
    <citation type="journal article" date="2014" name="Int. J. Syst. Evol. Microbiol.">
        <title>Complete genome sequence of Corynebacterium casei LMG S-19264T (=DSM 44701T), isolated from a smear-ripened cheese.</title>
        <authorList>
            <consortium name="US DOE Joint Genome Institute (JGI-PGF)"/>
            <person name="Walter F."/>
            <person name="Albersmeier A."/>
            <person name="Kalinowski J."/>
            <person name="Ruckert C."/>
        </authorList>
    </citation>
    <scope>NUCLEOTIDE SEQUENCE</scope>
    <source>
        <strain evidence="8">VKM B-2789</strain>
    </source>
</reference>
<evidence type="ECO:0000256" key="1">
    <source>
        <dbReference type="ARBA" id="ARBA00001947"/>
    </source>
</evidence>
<dbReference type="GO" id="GO:0046872">
    <property type="term" value="F:metal ion binding"/>
    <property type="evidence" value="ECO:0007669"/>
    <property type="project" value="UniProtKB-KW"/>
</dbReference>
<name>A0A9W6JU88_9HYPH</name>
<dbReference type="SUPFAM" id="SSF48452">
    <property type="entry name" value="TPR-like"/>
    <property type="match status" value="1"/>
</dbReference>
<dbReference type="InterPro" id="IPR011990">
    <property type="entry name" value="TPR-like_helical_dom_sf"/>
</dbReference>
<feature type="domain" description="Peptidase M48" evidence="7">
    <location>
        <begin position="79"/>
        <end position="267"/>
    </location>
</feature>
<dbReference type="CDD" id="cd07324">
    <property type="entry name" value="M48C_Oma1-like"/>
    <property type="match status" value="1"/>
</dbReference>
<keyword evidence="2" id="KW-0645">Protease</keyword>
<dbReference type="Gene3D" id="3.30.2010.10">
    <property type="entry name" value="Metalloproteases ('zincins'), catalytic domain"/>
    <property type="match status" value="1"/>
</dbReference>
<evidence type="ECO:0000256" key="4">
    <source>
        <dbReference type="ARBA" id="ARBA00022801"/>
    </source>
</evidence>
<reference evidence="8" key="2">
    <citation type="submission" date="2023-01" db="EMBL/GenBank/DDBJ databases">
        <authorList>
            <person name="Sun Q."/>
            <person name="Evtushenko L."/>
        </authorList>
    </citation>
    <scope>NUCLEOTIDE SEQUENCE</scope>
    <source>
        <strain evidence="8">VKM B-2789</strain>
    </source>
</reference>
<keyword evidence="3" id="KW-0479">Metal-binding</keyword>
<dbReference type="PANTHER" id="PTHR22726:SF1">
    <property type="entry name" value="METALLOENDOPEPTIDASE OMA1, MITOCHONDRIAL"/>
    <property type="match status" value="1"/>
</dbReference>
<dbReference type="GO" id="GO:0051603">
    <property type="term" value="P:proteolysis involved in protein catabolic process"/>
    <property type="evidence" value="ECO:0007669"/>
    <property type="project" value="TreeGrafter"/>
</dbReference>
<evidence type="ECO:0000256" key="2">
    <source>
        <dbReference type="ARBA" id="ARBA00022670"/>
    </source>
</evidence>